<feature type="region of interest" description="Disordered" evidence="1">
    <location>
        <begin position="397"/>
        <end position="428"/>
    </location>
</feature>
<evidence type="ECO:0000313" key="4">
    <source>
        <dbReference type="Proteomes" id="UP000308652"/>
    </source>
</evidence>
<feature type="compositionally biased region" description="Polar residues" evidence="1">
    <location>
        <begin position="401"/>
        <end position="428"/>
    </location>
</feature>
<reference evidence="3 4" key="1">
    <citation type="journal article" date="2019" name="Nat. Ecol. Evol.">
        <title>Megaphylogeny resolves global patterns of mushroom evolution.</title>
        <authorList>
            <person name="Varga T."/>
            <person name="Krizsan K."/>
            <person name="Foldi C."/>
            <person name="Dima B."/>
            <person name="Sanchez-Garcia M."/>
            <person name="Sanchez-Ramirez S."/>
            <person name="Szollosi G.J."/>
            <person name="Szarkandi J.G."/>
            <person name="Papp V."/>
            <person name="Albert L."/>
            <person name="Andreopoulos W."/>
            <person name="Angelini C."/>
            <person name="Antonin V."/>
            <person name="Barry K.W."/>
            <person name="Bougher N.L."/>
            <person name="Buchanan P."/>
            <person name="Buyck B."/>
            <person name="Bense V."/>
            <person name="Catcheside P."/>
            <person name="Chovatia M."/>
            <person name="Cooper J."/>
            <person name="Damon W."/>
            <person name="Desjardin D."/>
            <person name="Finy P."/>
            <person name="Geml J."/>
            <person name="Haridas S."/>
            <person name="Hughes K."/>
            <person name="Justo A."/>
            <person name="Karasinski D."/>
            <person name="Kautmanova I."/>
            <person name="Kiss B."/>
            <person name="Kocsube S."/>
            <person name="Kotiranta H."/>
            <person name="LaButti K.M."/>
            <person name="Lechner B.E."/>
            <person name="Liimatainen K."/>
            <person name="Lipzen A."/>
            <person name="Lukacs Z."/>
            <person name="Mihaltcheva S."/>
            <person name="Morgado L.N."/>
            <person name="Niskanen T."/>
            <person name="Noordeloos M.E."/>
            <person name="Ohm R.A."/>
            <person name="Ortiz-Santana B."/>
            <person name="Ovrebo C."/>
            <person name="Racz N."/>
            <person name="Riley R."/>
            <person name="Savchenko A."/>
            <person name="Shiryaev A."/>
            <person name="Soop K."/>
            <person name="Spirin V."/>
            <person name="Szebenyi C."/>
            <person name="Tomsovsky M."/>
            <person name="Tulloss R.E."/>
            <person name="Uehling J."/>
            <person name="Grigoriev I.V."/>
            <person name="Vagvolgyi C."/>
            <person name="Papp T."/>
            <person name="Martin F.M."/>
            <person name="Miettinen O."/>
            <person name="Hibbett D.S."/>
            <person name="Nagy L.G."/>
        </authorList>
    </citation>
    <scope>NUCLEOTIDE SEQUENCE [LARGE SCALE GENOMIC DNA]</scope>
    <source>
        <strain evidence="3 4">CBS 166.37</strain>
    </source>
</reference>
<dbReference type="Pfam" id="PF07714">
    <property type="entry name" value="PK_Tyr_Ser-Thr"/>
    <property type="match status" value="1"/>
</dbReference>
<name>A0A5C3LT54_9AGAR</name>
<dbReference type="GO" id="GO:0004672">
    <property type="term" value="F:protein kinase activity"/>
    <property type="evidence" value="ECO:0007669"/>
    <property type="project" value="InterPro"/>
</dbReference>
<feature type="region of interest" description="Disordered" evidence="1">
    <location>
        <begin position="272"/>
        <end position="297"/>
    </location>
</feature>
<protein>
    <recommendedName>
        <fullName evidence="2">Serine-threonine/tyrosine-protein kinase catalytic domain-containing protein</fullName>
    </recommendedName>
</protein>
<dbReference type="InterPro" id="IPR011009">
    <property type="entry name" value="Kinase-like_dom_sf"/>
</dbReference>
<dbReference type="InterPro" id="IPR001245">
    <property type="entry name" value="Ser-Thr/Tyr_kinase_cat_dom"/>
</dbReference>
<dbReference type="Proteomes" id="UP000308652">
    <property type="component" value="Unassembled WGS sequence"/>
</dbReference>
<gene>
    <name evidence="3" type="ORF">BDQ12DRAFT_739694</name>
</gene>
<sequence length="428" mass="47870">MGQSSSSFFKNASDITIIGSTMIAVSGNMYYIAKESITKNKNQSKEDDISNEHNRECELDTIPERRLELKKELLYTSQYRIYSANHSESRRSNRAVIVKVFQGFDSRERHAKEIGIMRKLFHPNIARLRGVSPSCHLEDPYVVYQGVRSNQCSVHVYIANELGKDLNQGLNSSLRFAKGAAAGIDYLENKGIPLQHLAVEGSFQNLDILLGMDGEVVLAFSLTVSENSSPDHSSGNGWSLFNAVCRKTLADVNSSLYGDSPERADTSFYSQTAHPTSHRTTNGNTPNQALASSNSSSFPRREVHWEVDESISHSLVEITRSYQDHIDLRSSLRRIDVSESTSRLHQCPDYLREEITLCPDLKHSFILAHTAPAPKERCIICGELVLSPIVKPTVKPLKGQLRSQPEIQPKSQPESQLEIQPKSQPESQ</sequence>
<dbReference type="AlphaFoldDB" id="A0A5C3LT54"/>
<dbReference type="EMBL" id="ML213694">
    <property type="protein sequence ID" value="TFK31961.1"/>
    <property type="molecule type" value="Genomic_DNA"/>
</dbReference>
<dbReference type="Gene3D" id="1.10.510.10">
    <property type="entry name" value="Transferase(Phosphotransferase) domain 1"/>
    <property type="match status" value="1"/>
</dbReference>
<evidence type="ECO:0000259" key="2">
    <source>
        <dbReference type="Pfam" id="PF07714"/>
    </source>
</evidence>
<evidence type="ECO:0000313" key="3">
    <source>
        <dbReference type="EMBL" id="TFK31961.1"/>
    </source>
</evidence>
<dbReference type="OrthoDB" id="3026831at2759"/>
<evidence type="ECO:0000256" key="1">
    <source>
        <dbReference type="SAM" id="MobiDB-lite"/>
    </source>
</evidence>
<dbReference type="STRING" id="68775.A0A5C3LT54"/>
<feature type="non-terminal residue" evidence="3">
    <location>
        <position position="428"/>
    </location>
</feature>
<accession>A0A5C3LT54</accession>
<proteinExistence type="predicted"/>
<feature type="domain" description="Serine-threonine/tyrosine-protein kinase catalytic" evidence="2">
    <location>
        <begin position="80"/>
        <end position="193"/>
    </location>
</feature>
<organism evidence="3 4">
    <name type="scientific">Crucibulum laeve</name>
    <dbReference type="NCBI Taxonomy" id="68775"/>
    <lineage>
        <taxon>Eukaryota</taxon>
        <taxon>Fungi</taxon>
        <taxon>Dikarya</taxon>
        <taxon>Basidiomycota</taxon>
        <taxon>Agaricomycotina</taxon>
        <taxon>Agaricomycetes</taxon>
        <taxon>Agaricomycetidae</taxon>
        <taxon>Agaricales</taxon>
        <taxon>Agaricineae</taxon>
        <taxon>Nidulariaceae</taxon>
        <taxon>Crucibulum</taxon>
    </lineage>
</organism>
<dbReference type="SUPFAM" id="SSF56112">
    <property type="entry name" value="Protein kinase-like (PK-like)"/>
    <property type="match status" value="1"/>
</dbReference>
<keyword evidence="4" id="KW-1185">Reference proteome</keyword>